<dbReference type="GO" id="GO:0005524">
    <property type="term" value="F:ATP binding"/>
    <property type="evidence" value="ECO:0007669"/>
    <property type="project" value="UniProtKB-UniRule"/>
</dbReference>
<evidence type="ECO:0000256" key="5">
    <source>
        <dbReference type="ARBA" id="ARBA00022598"/>
    </source>
</evidence>
<dbReference type="InterPro" id="IPR008909">
    <property type="entry name" value="DALR_anticod-bd"/>
</dbReference>
<dbReference type="Pfam" id="PF05746">
    <property type="entry name" value="DALR_1"/>
    <property type="match status" value="1"/>
</dbReference>
<keyword evidence="7 11" id="KW-0067">ATP-binding</keyword>
<dbReference type="SUPFAM" id="SSF109604">
    <property type="entry name" value="HD-domain/PDEase-like"/>
    <property type="match status" value="1"/>
</dbReference>
<evidence type="ECO:0000256" key="9">
    <source>
        <dbReference type="ARBA" id="ARBA00023146"/>
    </source>
</evidence>
<keyword evidence="6 11" id="KW-0547">Nucleotide-binding</keyword>
<evidence type="ECO:0000256" key="6">
    <source>
        <dbReference type="ARBA" id="ARBA00022741"/>
    </source>
</evidence>
<dbReference type="PANTHER" id="PTHR30075">
    <property type="entry name" value="GLYCYL-TRNA SYNTHETASE"/>
    <property type="match status" value="1"/>
</dbReference>
<evidence type="ECO:0000256" key="2">
    <source>
        <dbReference type="ARBA" id="ARBA00008226"/>
    </source>
</evidence>
<dbReference type="PRINTS" id="PR01045">
    <property type="entry name" value="TRNASYNTHGB"/>
</dbReference>
<gene>
    <name evidence="11" type="primary">glyS</name>
    <name evidence="13" type="ORF">FV139_08710</name>
</gene>
<dbReference type="NCBIfam" id="TIGR00211">
    <property type="entry name" value="glyS"/>
    <property type="match status" value="1"/>
</dbReference>
<dbReference type="InterPro" id="IPR006194">
    <property type="entry name" value="Gly-tRNA-synth_heterodimer"/>
</dbReference>
<dbReference type="Proteomes" id="UP000321039">
    <property type="component" value="Unassembled WGS sequence"/>
</dbReference>
<name>A0A5C9A1C3_9GAMM</name>
<evidence type="ECO:0000256" key="8">
    <source>
        <dbReference type="ARBA" id="ARBA00022917"/>
    </source>
</evidence>
<comment type="similarity">
    <text evidence="2 11">Belongs to the class-II aminoacyl-tRNA synthetase family.</text>
</comment>
<sequence>MSTETLLVELGTEELPPKDLKTLGLAFRDGIVAGLAQRELAHGEVQWFASPRRLAVLIDAVSLQGADKTVEALGPPADRARDEQGTWTPAAAGFAKKQGVEPEELETLDTPKGPRLGLRRVEAGARTADCFNDIINDSVRNLPIAKRMRWGASRVEFVRPVHWVVAMLGEQINHGEVLGLATGNTTRGHRFHSSGDIVLERPEDYPQALADARVVADFAQRREMIREQVMVEASGLKATAVIDEDLLDEVTGLVEWPVALTGSFEERFLAVPAEALVSSMKEHQKYFHLVDEAGALLPNFITISNIESEDPVQVIDGNERVIRPRLSDAAFFFETDKKTPLADRLPQLEKIVFQQQLGTLAEKSRRLESLAGALAGLTGSDPALAARAALLAKTDLVTEMVLEFPDMQGIAGAYYAAHDGEHADVAVAQAQQYWPRFAGDQLPENLTAAALGLADRLDTLVGIFGIGQPPTGSKDPFALRRASLAVLRIMVEKELDLDLRDCLQLAVDQYPAGLLAEGTAEQVLAYMLERFRAWYEEEGIAVEVFRAVSATDPSRPLDIQRRVHAVHAFTQLPEAAALAAANKRVANILGKLDAHHQFGEVSANSMVEPQEKALAEALDRVGGESAAQLEQGAYAQALAALAALREPVDAFFDGVMVNAEDETLRNNRLNLLQALRQRFLQVADISQLAVGK</sequence>
<evidence type="ECO:0000256" key="4">
    <source>
        <dbReference type="ARBA" id="ARBA00022490"/>
    </source>
</evidence>
<dbReference type="InterPro" id="IPR015944">
    <property type="entry name" value="Gly-tRNA-synth_bsu"/>
</dbReference>
<evidence type="ECO:0000256" key="11">
    <source>
        <dbReference type="HAMAP-Rule" id="MF_00255"/>
    </source>
</evidence>
<dbReference type="GO" id="GO:0005829">
    <property type="term" value="C:cytosol"/>
    <property type="evidence" value="ECO:0007669"/>
    <property type="project" value="TreeGrafter"/>
</dbReference>
<evidence type="ECO:0000256" key="1">
    <source>
        <dbReference type="ARBA" id="ARBA00004496"/>
    </source>
</evidence>
<dbReference type="GO" id="GO:0004820">
    <property type="term" value="F:glycine-tRNA ligase activity"/>
    <property type="evidence" value="ECO:0007669"/>
    <property type="project" value="UniProtKB-UniRule"/>
</dbReference>
<dbReference type="HAMAP" id="MF_00255">
    <property type="entry name" value="Gly_tRNA_synth_beta"/>
    <property type="match status" value="1"/>
</dbReference>
<comment type="catalytic activity">
    <reaction evidence="10 11">
        <text>tRNA(Gly) + glycine + ATP = glycyl-tRNA(Gly) + AMP + diphosphate</text>
        <dbReference type="Rhea" id="RHEA:16013"/>
        <dbReference type="Rhea" id="RHEA-COMP:9664"/>
        <dbReference type="Rhea" id="RHEA-COMP:9683"/>
        <dbReference type="ChEBI" id="CHEBI:30616"/>
        <dbReference type="ChEBI" id="CHEBI:33019"/>
        <dbReference type="ChEBI" id="CHEBI:57305"/>
        <dbReference type="ChEBI" id="CHEBI:78442"/>
        <dbReference type="ChEBI" id="CHEBI:78522"/>
        <dbReference type="ChEBI" id="CHEBI:456215"/>
        <dbReference type="EC" id="6.1.1.14"/>
    </reaction>
</comment>
<evidence type="ECO:0000256" key="3">
    <source>
        <dbReference type="ARBA" id="ARBA00011209"/>
    </source>
</evidence>
<keyword evidence="14" id="KW-1185">Reference proteome</keyword>
<dbReference type="PROSITE" id="PS50861">
    <property type="entry name" value="AA_TRNA_LIGASE_II_GLYAB"/>
    <property type="match status" value="1"/>
</dbReference>
<keyword evidence="9 11" id="KW-0030">Aminoacyl-tRNA synthetase</keyword>
<protein>
    <recommendedName>
        <fullName evidence="11">Glycine--tRNA ligase beta subunit</fullName>
        <ecNumber evidence="11">6.1.1.14</ecNumber>
    </recommendedName>
    <alternativeName>
        <fullName evidence="11">Glycyl-tRNA synthetase beta subunit</fullName>
        <shortName evidence="11">GlyRS</shortName>
    </alternativeName>
</protein>
<evidence type="ECO:0000259" key="12">
    <source>
        <dbReference type="Pfam" id="PF05746"/>
    </source>
</evidence>
<evidence type="ECO:0000256" key="10">
    <source>
        <dbReference type="ARBA" id="ARBA00047937"/>
    </source>
</evidence>
<dbReference type="GO" id="GO:0006426">
    <property type="term" value="P:glycyl-tRNA aminoacylation"/>
    <property type="evidence" value="ECO:0007669"/>
    <property type="project" value="UniProtKB-UniRule"/>
</dbReference>
<organism evidence="13 14">
    <name type="scientific">Parahaliea maris</name>
    <dbReference type="NCBI Taxonomy" id="2716870"/>
    <lineage>
        <taxon>Bacteria</taxon>
        <taxon>Pseudomonadati</taxon>
        <taxon>Pseudomonadota</taxon>
        <taxon>Gammaproteobacteria</taxon>
        <taxon>Cellvibrionales</taxon>
        <taxon>Halieaceae</taxon>
        <taxon>Parahaliea</taxon>
    </lineage>
</organism>
<dbReference type="EC" id="6.1.1.14" evidence="11"/>
<dbReference type="Pfam" id="PF02092">
    <property type="entry name" value="tRNA_synt_2f"/>
    <property type="match status" value="1"/>
</dbReference>
<comment type="subunit">
    <text evidence="3 11">Tetramer of two alpha and two beta subunits.</text>
</comment>
<dbReference type="AlphaFoldDB" id="A0A5C9A1C3"/>
<dbReference type="RefSeq" id="WP_148068056.1">
    <property type="nucleotide sequence ID" value="NZ_VRZA01000003.1"/>
</dbReference>
<keyword evidence="4 11" id="KW-0963">Cytoplasm</keyword>
<evidence type="ECO:0000313" key="14">
    <source>
        <dbReference type="Proteomes" id="UP000321039"/>
    </source>
</evidence>
<dbReference type="PANTHER" id="PTHR30075:SF2">
    <property type="entry name" value="GLYCINE--TRNA LIGASE, CHLOROPLASTIC_MITOCHONDRIAL 2"/>
    <property type="match status" value="1"/>
</dbReference>
<dbReference type="GO" id="GO:0006420">
    <property type="term" value="P:arginyl-tRNA aminoacylation"/>
    <property type="evidence" value="ECO:0007669"/>
    <property type="project" value="InterPro"/>
</dbReference>
<keyword evidence="8 11" id="KW-0648">Protein biosynthesis</keyword>
<dbReference type="EMBL" id="VRZA01000003">
    <property type="protein sequence ID" value="TXS93712.1"/>
    <property type="molecule type" value="Genomic_DNA"/>
</dbReference>
<comment type="subcellular location">
    <subcellularLocation>
        <location evidence="1 11">Cytoplasm</location>
    </subcellularLocation>
</comment>
<dbReference type="GO" id="GO:0004814">
    <property type="term" value="F:arginine-tRNA ligase activity"/>
    <property type="evidence" value="ECO:0007669"/>
    <property type="project" value="InterPro"/>
</dbReference>
<comment type="caution">
    <text evidence="13">The sequence shown here is derived from an EMBL/GenBank/DDBJ whole genome shotgun (WGS) entry which is preliminary data.</text>
</comment>
<evidence type="ECO:0000256" key="7">
    <source>
        <dbReference type="ARBA" id="ARBA00022840"/>
    </source>
</evidence>
<accession>A0A5C9A1C3</accession>
<reference evidence="13 14" key="1">
    <citation type="submission" date="2019-08" db="EMBL/GenBank/DDBJ databases">
        <title>Parahaliea maris sp. nov., isolated from the surface seawater.</title>
        <authorList>
            <person name="Liu Y."/>
        </authorList>
    </citation>
    <scope>NUCLEOTIDE SEQUENCE [LARGE SCALE GENOMIC DNA]</scope>
    <source>
        <strain evidence="13 14">HSLHS9</strain>
    </source>
</reference>
<feature type="domain" description="DALR anticodon binding" evidence="12">
    <location>
        <begin position="580"/>
        <end position="678"/>
    </location>
</feature>
<keyword evidence="5 11" id="KW-0436">Ligase</keyword>
<evidence type="ECO:0000313" key="13">
    <source>
        <dbReference type="EMBL" id="TXS93712.1"/>
    </source>
</evidence>
<proteinExistence type="inferred from homology"/>